<proteinExistence type="predicted"/>
<comment type="caution">
    <text evidence="3">The sequence shown here is derived from an EMBL/GenBank/DDBJ whole genome shotgun (WGS) entry which is preliminary data.</text>
</comment>
<accession>A0A9P3CS44</accession>
<evidence type="ECO:0000256" key="2">
    <source>
        <dbReference type="SAM" id="SignalP"/>
    </source>
</evidence>
<feature type="chain" id="PRO_5040293238" evidence="2">
    <location>
        <begin position="18"/>
        <end position="174"/>
    </location>
</feature>
<dbReference type="OrthoDB" id="10364789at2759"/>
<reference evidence="3 4" key="1">
    <citation type="submission" date="2021-01" db="EMBL/GenBank/DDBJ databases">
        <title>Cercospora kikuchii MAFF 305040 whole genome shotgun sequence.</title>
        <authorList>
            <person name="Kashiwa T."/>
            <person name="Suzuki T."/>
        </authorList>
    </citation>
    <scope>NUCLEOTIDE SEQUENCE [LARGE SCALE GENOMIC DNA]</scope>
    <source>
        <strain evidence="3 4">MAFF 305040</strain>
    </source>
</reference>
<organism evidence="3 4">
    <name type="scientific">Cercospora kikuchii</name>
    <dbReference type="NCBI Taxonomy" id="84275"/>
    <lineage>
        <taxon>Eukaryota</taxon>
        <taxon>Fungi</taxon>
        <taxon>Dikarya</taxon>
        <taxon>Ascomycota</taxon>
        <taxon>Pezizomycotina</taxon>
        <taxon>Dothideomycetes</taxon>
        <taxon>Dothideomycetidae</taxon>
        <taxon>Mycosphaerellales</taxon>
        <taxon>Mycosphaerellaceae</taxon>
        <taxon>Cercospora</taxon>
    </lineage>
</organism>
<dbReference type="EMBL" id="BOLY01000005">
    <property type="protein sequence ID" value="GIZ45635.1"/>
    <property type="molecule type" value="Genomic_DNA"/>
</dbReference>
<feature type="compositionally biased region" description="Gly residues" evidence="1">
    <location>
        <begin position="23"/>
        <end position="49"/>
    </location>
</feature>
<gene>
    <name evidence="3" type="ORF">CKM354_000879300</name>
</gene>
<evidence type="ECO:0000313" key="4">
    <source>
        <dbReference type="Proteomes" id="UP000825890"/>
    </source>
</evidence>
<keyword evidence="4" id="KW-1185">Reference proteome</keyword>
<dbReference type="RefSeq" id="XP_044660122.1">
    <property type="nucleotide sequence ID" value="XM_044804187.1"/>
</dbReference>
<dbReference type="Proteomes" id="UP000825890">
    <property type="component" value="Unassembled WGS sequence"/>
</dbReference>
<keyword evidence="2" id="KW-0732">Signal</keyword>
<evidence type="ECO:0000256" key="1">
    <source>
        <dbReference type="SAM" id="MobiDB-lite"/>
    </source>
</evidence>
<feature type="signal peptide" evidence="2">
    <location>
        <begin position="1"/>
        <end position="17"/>
    </location>
</feature>
<sequence length="174" mass="17858">MQFSILTLAFILPFALAYPSNSGEGGSEIGGSGGSGSEDYGSGNGGSGKGGKKHDKNDDDAPTSFCQCYCEISANSPSKLIDQQADIICSCVPVVSGPAADGPTKDLCPSFSGTFTDEKNADGNPVPWCENIGTSQLASFADQCRSAGVAGATCCDKGMPWEKCPSDGDYKPEE</sequence>
<dbReference type="GeneID" id="68294368"/>
<evidence type="ECO:0000313" key="3">
    <source>
        <dbReference type="EMBL" id="GIZ45635.1"/>
    </source>
</evidence>
<protein>
    <submittedName>
        <fullName evidence="3">Uncharacterized protein</fullName>
    </submittedName>
</protein>
<feature type="region of interest" description="Disordered" evidence="1">
    <location>
        <begin position="22"/>
        <end position="59"/>
    </location>
</feature>
<name>A0A9P3CS44_9PEZI</name>
<dbReference type="AlphaFoldDB" id="A0A9P3CS44"/>